<keyword evidence="9" id="KW-0808">Transferase</keyword>
<dbReference type="SUPFAM" id="SSF55681">
    <property type="entry name" value="Class II aaRS and biotin synthetases"/>
    <property type="match status" value="1"/>
</dbReference>
<dbReference type="Pfam" id="PF13393">
    <property type="entry name" value="tRNA-synt_His"/>
    <property type="match status" value="1"/>
</dbReference>
<proteinExistence type="inferred from homology"/>
<dbReference type="InterPro" id="IPR041715">
    <property type="entry name" value="HisRS-like_core"/>
</dbReference>
<keyword evidence="9" id="KW-0328">Glycosyltransferase</keyword>
<keyword evidence="7" id="KW-0368">Histidine biosynthesis</keyword>
<evidence type="ECO:0000313" key="10">
    <source>
        <dbReference type="Proteomes" id="UP000199496"/>
    </source>
</evidence>
<accession>A0A1H9G3S4</accession>
<dbReference type="GO" id="GO:0000105">
    <property type="term" value="P:L-histidine biosynthetic process"/>
    <property type="evidence" value="ECO:0007669"/>
    <property type="project" value="UniProtKB-UniRule"/>
</dbReference>
<feature type="domain" description="Class II Histidinyl-tRNA synthetase (HisRS)-like catalytic core" evidence="8">
    <location>
        <begin position="22"/>
        <end position="333"/>
    </location>
</feature>
<evidence type="ECO:0000256" key="3">
    <source>
        <dbReference type="ARBA" id="ARBA00005539"/>
    </source>
</evidence>
<dbReference type="InterPro" id="IPR004517">
    <property type="entry name" value="HisZ"/>
</dbReference>
<sequence>MPTQSKRFVHMTDSNRWLLPEGIDEALPPLAERLETCRRRILDLYHGWGYELVMPPFVEYLESLLTGTGHGLDLQTFKLTDQLNGRLMGVRADMTPQVARIDAHRLKREGVSRLCYVGTVLHTRPDGFAGSRSLLQLGAELYGHAGLASDVEILRLMLETLAVCEVDTPCVDLGHVGIFRSLAADAALDPEQETRLFDLLQRKALPEIRACLAQFPITADHRRRLGVLADLNGDPDTLDRARDELAGADDAVMIALDALEHLARAVRASHPHVTLHVDLAELRGYHYHTGLVFAAYLPGNGQEVARGGRYDDIGRVFGRARPATGFSADLKTLVRLSRCPERAAPGGILAPADPDPALIHAIVDLRRRGERVIQGLDRQDNDAVALGCDRVLVKTNNQWTVVDA</sequence>
<dbReference type="GO" id="GO:0005737">
    <property type="term" value="C:cytoplasm"/>
    <property type="evidence" value="ECO:0007669"/>
    <property type="project" value="UniProtKB-SubCell"/>
</dbReference>
<dbReference type="PANTHER" id="PTHR11476:SF7">
    <property type="entry name" value="HISTIDINE--TRNA LIGASE"/>
    <property type="match status" value="1"/>
</dbReference>
<evidence type="ECO:0000256" key="2">
    <source>
        <dbReference type="ARBA" id="ARBA00004667"/>
    </source>
</evidence>
<dbReference type="UniPathway" id="UPA00031">
    <property type="reaction ID" value="UER00006"/>
</dbReference>
<dbReference type="NCBIfam" id="TIGR00443">
    <property type="entry name" value="hisZ_biosyn_reg"/>
    <property type="match status" value="1"/>
</dbReference>
<comment type="miscellaneous">
    <text evidence="7">This function is generally fulfilled by the C-terminal part of HisG, which is missing in some bacteria such as this one.</text>
</comment>
<organism evidence="9 10">
    <name type="scientific">Ectothiorhodospira magna</name>
    <dbReference type="NCBI Taxonomy" id="867345"/>
    <lineage>
        <taxon>Bacteria</taxon>
        <taxon>Pseudomonadati</taxon>
        <taxon>Pseudomonadota</taxon>
        <taxon>Gammaproteobacteria</taxon>
        <taxon>Chromatiales</taxon>
        <taxon>Ectothiorhodospiraceae</taxon>
        <taxon>Ectothiorhodospira</taxon>
    </lineage>
</organism>
<name>A0A1H9G3S4_9GAMM</name>
<dbReference type="PANTHER" id="PTHR11476">
    <property type="entry name" value="HISTIDYL-TRNA SYNTHETASE"/>
    <property type="match status" value="1"/>
</dbReference>
<dbReference type="AlphaFoldDB" id="A0A1H9G3S4"/>
<dbReference type="CDD" id="cd00773">
    <property type="entry name" value="HisRS-like_core"/>
    <property type="match status" value="1"/>
</dbReference>
<evidence type="ECO:0000256" key="6">
    <source>
        <dbReference type="ARBA" id="ARBA00025246"/>
    </source>
</evidence>
<evidence type="ECO:0000259" key="8">
    <source>
        <dbReference type="Pfam" id="PF13393"/>
    </source>
</evidence>
<dbReference type="GO" id="GO:0016757">
    <property type="term" value="F:glycosyltransferase activity"/>
    <property type="evidence" value="ECO:0007669"/>
    <property type="project" value="UniProtKB-KW"/>
</dbReference>
<evidence type="ECO:0000313" key="9">
    <source>
        <dbReference type="EMBL" id="SEQ44653.1"/>
    </source>
</evidence>
<dbReference type="InterPro" id="IPR045864">
    <property type="entry name" value="aa-tRNA-synth_II/BPL/LPL"/>
</dbReference>
<gene>
    <name evidence="7" type="primary">hisZ</name>
    <name evidence="9" type="ORF">SAMN05421693_13212</name>
</gene>
<evidence type="ECO:0000256" key="5">
    <source>
        <dbReference type="ARBA" id="ARBA00022490"/>
    </source>
</evidence>
<dbReference type="STRING" id="867345.SAMN05421693_13212"/>
<dbReference type="NCBIfam" id="NF009086">
    <property type="entry name" value="PRK12421.1"/>
    <property type="match status" value="1"/>
</dbReference>
<evidence type="ECO:0000256" key="1">
    <source>
        <dbReference type="ARBA" id="ARBA00004496"/>
    </source>
</evidence>
<reference evidence="9 10" key="1">
    <citation type="submission" date="2016-10" db="EMBL/GenBank/DDBJ databases">
        <authorList>
            <person name="de Groot N.N."/>
        </authorList>
    </citation>
    <scope>NUCLEOTIDE SEQUENCE [LARGE SCALE GENOMIC DNA]</scope>
    <source>
        <strain evidence="9 10">B7-7</strain>
    </source>
</reference>
<comment type="pathway">
    <text evidence="2 7">Amino-acid biosynthesis; L-histidine biosynthesis; L-histidine from 5-phospho-alpha-D-ribose 1-diphosphate: step 1/9.</text>
</comment>
<evidence type="ECO:0000256" key="7">
    <source>
        <dbReference type="HAMAP-Rule" id="MF_00125"/>
    </source>
</evidence>
<dbReference type="NCBIfam" id="NF008935">
    <property type="entry name" value="PRK12292.1-1"/>
    <property type="match status" value="1"/>
</dbReference>
<comment type="subunit">
    <text evidence="7">Heteromultimer composed of HisG and HisZ subunits.</text>
</comment>
<comment type="similarity">
    <text evidence="3 7">Belongs to the class-II aminoacyl-tRNA synthetase family. HisZ subfamily.</text>
</comment>
<dbReference type="EMBL" id="FOFO01000032">
    <property type="protein sequence ID" value="SEQ44653.1"/>
    <property type="molecule type" value="Genomic_DNA"/>
</dbReference>
<dbReference type="Proteomes" id="UP000199496">
    <property type="component" value="Unassembled WGS sequence"/>
</dbReference>
<evidence type="ECO:0000256" key="4">
    <source>
        <dbReference type="ARBA" id="ARBA00020397"/>
    </source>
</evidence>
<keyword evidence="5 7" id="KW-0963">Cytoplasm</keyword>
<dbReference type="HAMAP" id="MF_00125">
    <property type="entry name" value="HisZ"/>
    <property type="match status" value="1"/>
</dbReference>
<comment type="function">
    <text evidence="6 7">Required for the first step of histidine biosynthesis. May allow the feedback regulation of ATP phosphoribosyltransferase activity by histidine.</text>
</comment>
<dbReference type="Gene3D" id="3.30.930.10">
    <property type="entry name" value="Bira Bifunctional Protein, Domain 2"/>
    <property type="match status" value="1"/>
</dbReference>
<keyword evidence="10" id="KW-1185">Reference proteome</keyword>
<protein>
    <recommendedName>
        <fullName evidence="4 7">ATP phosphoribosyltransferase regulatory subunit</fullName>
    </recommendedName>
</protein>
<keyword evidence="7" id="KW-0028">Amino-acid biosynthesis</keyword>
<comment type="subcellular location">
    <subcellularLocation>
        <location evidence="1 7">Cytoplasm</location>
    </subcellularLocation>
</comment>